<organism evidence="2 3">
    <name type="scientific">Croceibacterium xixiisoli</name>
    <dbReference type="NCBI Taxonomy" id="1476466"/>
    <lineage>
        <taxon>Bacteria</taxon>
        <taxon>Pseudomonadati</taxon>
        <taxon>Pseudomonadota</taxon>
        <taxon>Alphaproteobacteria</taxon>
        <taxon>Sphingomonadales</taxon>
        <taxon>Erythrobacteraceae</taxon>
        <taxon>Croceibacterium</taxon>
    </lineage>
</organism>
<dbReference type="EMBL" id="WTYJ01000002">
    <property type="protein sequence ID" value="MXO99436.1"/>
    <property type="molecule type" value="Genomic_DNA"/>
</dbReference>
<dbReference type="RefSeq" id="WP_161391158.1">
    <property type="nucleotide sequence ID" value="NZ_JBHSCP010000001.1"/>
</dbReference>
<evidence type="ECO:0000313" key="2">
    <source>
        <dbReference type="EMBL" id="MXO99436.1"/>
    </source>
</evidence>
<evidence type="ECO:0000256" key="1">
    <source>
        <dbReference type="SAM" id="MobiDB-lite"/>
    </source>
</evidence>
<dbReference type="Proteomes" id="UP000469430">
    <property type="component" value="Unassembled WGS sequence"/>
</dbReference>
<protein>
    <submittedName>
        <fullName evidence="2">Uncharacterized protein</fullName>
    </submittedName>
</protein>
<dbReference type="OrthoDB" id="7278537at2"/>
<keyword evidence="3" id="KW-1185">Reference proteome</keyword>
<gene>
    <name evidence="2" type="ORF">GRI97_10590</name>
</gene>
<proteinExistence type="predicted"/>
<name>A0A6I4TTV1_9SPHN</name>
<reference evidence="2 3" key="1">
    <citation type="submission" date="2019-12" db="EMBL/GenBank/DDBJ databases">
        <title>Genomic-based taxomic classification of the family Erythrobacteraceae.</title>
        <authorList>
            <person name="Xu L."/>
        </authorList>
    </citation>
    <scope>NUCLEOTIDE SEQUENCE [LARGE SCALE GENOMIC DNA]</scope>
    <source>
        <strain evidence="2 3">S36</strain>
    </source>
</reference>
<dbReference type="AlphaFoldDB" id="A0A6I4TTV1"/>
<evidence type="ECO:0000313" key="3">
    <source>
        <dbReference type="Proteomes" id="UP000469430"/>
    </source>
</evidence>
<accession>A0A6I4TTV1</accession>
<sequence length="196" mass="21075">MAALITLCNQALSLVWKGQIASLNEGTLEARECLRFAGPILQEMADWSDDLPIGRAQVMLAEVANDRAGEWRHAHAAPADMAAPVTVLADDASPAAYLYENGRIYCDIAPVRLNYTRSTVDAGELPPLLARAFVDELAARIAGPLTRDAGLAQALIQQAEVSRARALADEENKRNRSDRAWPSQAEQARLGAGDAA</sequence>
<feature type="compositionally biased region" description="Basic and acidic residues" evidence="1">
    <location>
        <begin position="166"/>
        <end position="179"/>
    </location>
</feature>
<comment type="caution">
    <text evidence="2">The sequence shown here is derived from an EMBL/GenBank/DDBJ whole genome shotgun (WGS) entry which is preliminary data.</text>
</comment>
<feature type="region of interest" description="Disordered" evidence="1">
    <location>
        <begin position="166"/>
        <end position="196"/>
    </location>
</feature>